<reference evidence="3" key="1">
    <citation type="submission" date="2013-01" db="EMBL/GenBank/DDBJ databases">
        <title>Draft Genome Sequence of a Mulberry Tree, Morus notabilis C.K. Schneid.</title>
        <authorList>
            <person name="He N."/>
            <person name="Zhao S."/>
        </authorList>
    </citation>
    <scope>NUCLEOTIDE SEQUENCE</scope>
</reference>
<evidence type="ECO:0000313" key="3">
    <source>
        <dbReference type="Proteomes" id="UP000030645"/>
    </source>
</evidence>
<name>W9R5W7_9ROSA</name>
<protein>
    <submittedName>
        <fullName evidence="2">Uncharacterized protein</fullName>
    </submittedName>
</protein>
<proteinExistence type="predicted"/>
<dbReference type="EMBL" id="KE344350">
    <property type="protein sequence ID" value="EXB57750.1"/>
    <property type="molecule type" value="Genomic_DNA"/>
</dbReference>
<dbReference type="Proteomes" id="UP000030645">
    <property type="component" value="Unassembled WGS sequence"/>
</dbReference>
<evidence type="ECO:0000256" key="1">
    <source>
        <dbReference type="SAM" id="MobiDB-lite"/>
    </source>
</evidence>
<feature type="compositionally biased region" description="Acidic residues" evidence="1">
    <location>
        <begin position="30"/>
        <end position="52"/>
    </location>
</feature>
<gene>
    <name evidence="2" type="ORF">L484_006863</name>
</gene>
<evidence type="ECO:0000313" key="2">
    <source>
        <dbReference type="EMBL" id="EXB57750.1"/>
    </source>
</evidence>
<dbReference type="AlphaFoldDB" id="W9R5W7"/>
<feature type="region of interest" description="Disordered" evidence="1">
    <location>
        <begin position="21"/>
        <end position="68"/>
    </location>
</feature>
<organism evidence="2 3">
    <name type="scientific">Morus notabilis</name>
    <dbReference type="NCBI Taxonomy" id="981085"/>
    <lineage>
        <taxon>Eukaryota</taxon>
        <taxon>Viridiplantae</taxon>
        <taxon>Streptophyta</taxon>
        <taxon>Embryophyta</taxon>
        <taxon>Tracheophyta</taxon>
        <taxon>Spermatophyta</taxon>
        <taxon>Magnoliopsida</taxon>
        <taxon>eudicotyledons</taxon>
        <taxon>Gunneridae</taxon>
        <taxon>Pentapetalae</taxon>
        <taxon>rosids</taxon>
        <taxon>fabids</taxon>
        <taxon>Rosales</taxon>
        <taxon>Moraceae</taxon>
        <taxon>Moreae</taxon>
        <taxon>Morus</taxon>
    </lineage>
</organism>
<accession>W9R5W7</accession>
<sequence length="68" mass="7947">MREELNLPHKFTRIFTRGKGENLLPKEDILDGGESEDREGDSEEEEEVEMDDEFSKEISELEDSEEDN</sequence>
<keyword evidence="3" id="KW-1185">Reference proteome</keyword>